<dbReference type="SUPFAM" id="SSF52540">
    <property type="entry name" value="P-loop containing nucleoside triphosphate hydrolases"/>
    <property type="match status" value="1"/>
</dbReference>
<dbReference type="RefSeq" id="WP_416205252.1">
    <property type="nucleotide sequence ID" value="NZ_JBBKTX010000005.1"/>
</dbReference>
<dbReference type="Proteomes" id="UP001620597">
    <property type="component" value="Unassembled WGS sequence"/>
</dbReference>
<evidence type="ECO:0000313" key="1">
    <source>
        <dbReference type="EMBL" id="MFK4751892.1"/>
    </source>
</evidence>
<proteinExistence type="predicted"/>
<gene>
    <name evidence="1" type="ORF">WG929_05655</name>
</gene>
<keyword evidence="2" id="KW-1185">Reference proteome</keyword>
<dbReference type="InterPro" id="IPR004596">
    <property type="entry name" value="Cell_div_suppressor_SulA"/>
</dbReference>
<dbReference type="EMBL" id="JBBKTX010000005">
    <property type="protein sequence ID" value="MFK4751892.1"/>
    <property type="molecule type" value="Genomic_DNA"/>
</dbReference>
<comment type="caution">
    <text evidence="1">The sequence shown here is derived from an EMBL/GenBank/DDBJ whole genome shotgun (WGS) entry which is preliminary data.</text>
</comment>
<accession>A0ABW8NG57</accession>
<dbReference type="Gene3D" id="3.40.50.300">
    <property type="entry name" value="P-loop containing nucleotide triphosphate hydrolases"/>
    <property type="match status" value="1"/>
</dbReference>
<name>A0ABW8NG57_9GAMM</name>
<sequence>MRQLSLPVDRQPALPFTNAAPVETRPRPSGSLTEVIVSDDSTIQPLQLLPMLAHCNSSDRWLMWLSPNRTLNKQWLASMNLDKAPVVHIDLCADTQKVLCQRILASGNSHLIIEWQGNIKQHQRRQLRELARQSGSHVVLVQIRQNP</sequence>
<dbReference type="InterPro" id="IPR027417">
    <property type="entry name" value="P-loop_NTPase"/>
</dbReference>
<protein>
    <submittedName>
        <fullName evidence="1">SulA-like leucine-rich domain-containing protein</fullName>
    </submittedName>
</protein>
<dbReference type="Pfam" id="PF03846">
    <property type="entry name" value="SulA"/>
    <property type="match status" value="1"/>
</dbReference>
<evidence type="ECO:0000313" key="2">
    <source>
        <dbReference type="Proteomes" id="UP001620597"/>
    </source>
</evidence>
<reference evidence="1 2" key="1">
    <citation type="submission" date="2024-03" db="EMBL/GenBank/DDBJ databases">
        <title>High-quality draft genome sequence of Oceanobacter sp. wDCs-4.</title>
        <authorList>
            <person name="Dong C."/>
        </authorList>
    </citation>
    <scope>NUCLEOTIDE SEQUENCE [LARGE SCALE GENOMIC DNA]</scope>
    <source>
        <strain evidence="2">wDCs-4</strain>
    </source>
</reference>
<organism evidence="1 2">
    <name type="scientific">Oceanobacter antarcticus</name>
    <dbReference type="NCBI Taxonomy" id="3133425"/>
    <lineage>
        <taxon>Bacteria</taxon>
        <taxon>Pseudomonadati</taxon>
        <taxon>Pseudomonadota</taxon>
        <taxon>Gammaproteobacteria</taxon>
        <taxon>Oceanospirillales</taxon>
        <taxon>Oceanospirillaceae</taxon>
        <taxon>Oceanobacter</taxon>
    </lineage>
</organism>